<dbReference type="SUPFAM" id="SSF48452">
    <property type="entry name" value="TPR-like"/>
    <property type="match status" value="1"/>
</dbReference>
<evidence type="ECO:0000313" key="6">
    <source>
        <dbReference type="EMBL" id="RII92854.1"/>
    </source>
</evidence>
<evidence type="ECO:0000313" key="7">
    <source>
        <dbReference type="Proteomes" id="UP000265355"/>
    </source>
</evidence>
<evidence type="ECO:0000256" key="2">
    <source>
        <dbReference type="ARBA" id="ARBA00023125"/>
    </source>
</evidence>
<dbReference type="InterPro" id="IPR011990">
    <property type="entry name" value="TPR-like_helical_dom_sf"/>
</dbReference>
<dbReference type="PANTHER" id="PTHR44688">
    <property type="entry name" value="DNA-BINDING TRANSCRIPTIONAL ACTIVATOR DEVR_DOSR"/>
    <property type="match status" value="1"/>
</dbReference>
<organism evidence="6 7">
    <name type="scientific">Clavibacter californiensis</name>
    <dbReference type="NCBI Taxonomy" id="1401995"/>
    <lineage>
        <taxon>Bacteria</taxon>
        <taxon>Bacillati</taxon>
        <taxon>Actinomycetota</taxon>
        <taxon>Actinomycetes</taxon>
        <taxon>Micrococcales</taxon>
        <taxon>Microbacteriaceae</taxon>
        <taxon>Clavibacter</taxon>
    </lineage>
</organism>
<proteinExistence type="predicted"/>
<dbReference type="SMART" id="SM00421">
    <property type="entry name" value="HTH_LUXR"/>
    <property type="match status" value="1"/>
</dbReference>
<dbReference type="InterPro" id="IPR016032">
    <property type="entry name" value="Sig_transdc_resp-reg_C-effctor"/>
</dbReference>
<dbReference type="SUPFAM" id="SSF46894">
    <property type="entry name" value="C-terminal effector domain of the bipartite response regulators"/>
    <property type="match status" value="1"/>
</dbReference>
<sequence length="569" mass="60919">MADSPTVDDLQRDVDEALARGDATAAAQAIAAAWPHHVDLHPHRIRALYDRVAASAWEDDAWLVAGLAASYRGTSAHDRRASLPYRSAVDLLLTADPPPAPLVRAAVLVHRAAGDRRVGRLTEARASLAEARELLDTERDMPLSVRISLQAAVALQGGLVLVHVGAFTSARDELRIAQGLAERHLVRADRLECCGALAYVAYCLGELDEARELVDRARALLADAGSGPELARSGFRAPAEIAATLIAVDATRRDDARTHLDDLRPACTGTDWELLGRYAEATVAAIHGLRLEALEHLRRLHNLGTAWQEHGPVPIMADSLRASLLAHLGQTGAAWDLVRTLAPTEHHSTCPAMVAGRLRVLADDHQGALTEMADCLALGDAHSGRTLADVLLVVAAAHSGLGDQARSDHAYDRAARYATTTGILRPFAVFPAAASSALLDRALEREQPADVRRMLEGVRADRGVAEPVRIETLTERERVIVACLAERLTVAQIAGRLFISPNTVKSHVRSAYRKLDASSRAEAVDRARALGHDLRPDATALPTPWRPGVPPIAAGDDAGRRPPEGGSAP</sequence>
<keyword evidence="1" id="KW-0805">Transcription regulation</keyword>
<dbReference type="PROSITE" id="PS50043">
    <property type="entry name" value="HTH_LUXR_2"/>
    <property type="match status" value="1"/>
</dbReference>
<feature type="region of interest" description="Disordered" evidence="4">
    <location>
        <begin position="531"/>
        <end position="569"/>
    </location>
</feature>
<dbReference type="InterPro" id="IPR036388">
    <property type="entry name" value="WH-like_DNA-bd_sf"/>
</dbReference>
<evidence type="ECO:0000256" key="3">
    <source>
        <dbReference type="ARBA" id="ARBA00023163"/>
    </source>
</evidence>
<dbReference type="PRINTS" id="PR00038">
    <property type="entry name" value="HTHLUXR"/>
</dbReference>
<dbReference type="Gene3D" id="1.10.10.10">
    <property type="entry name" value="Winged helix-like DNA-binding domain superfamily/Winged helix DNA-binding domain"/>
    <property type="match status" value="1"/>
</dbReference>
<gene>
    <name evidence="6" type="ORF">DZF98_05945</name>
</gene>
<keyword evidence="2" id="KW-0238">DNA-binding</keyword>
<protein>
    <submittedName>
        <fullName evidence="6">LuxR family transcriptional regulator</fullName>
    </submittedName>
</protein>
<feature type="domain" description="HTH luxR-type" evidence="5">
    <location>
        <begin position="466"/>
        <end position="531"/>
    </location>
</feature>
<reference evidence="6 7" key="1">
    <citation type="submission" date="2018-08" db="EMBL/GenBank/DDBJ databases">
        <title>Genome Sequence of Clavibacter michiganensis Subspecies type strains, and the Atypical Peach-Colored Strains Isolated from Tomato.</title>
        <authorList>
            <person name="Osdaghi E."/>
            <person name="Portier P."/>
            <person name="Briand M."/>
            <person name="Jacques M.-A."/>
        </authorList>
    </citation>
    <scope>NUCLEOTIDE SEQUENCE [LARGE SCALE GENOMIC DNA]</scope>
    <source>
        <strain evidence="6 7">CFBP 8216</strain>
    </source>
</reference>
<accession>A0ABX9N9J3</accession>
<dbReference type="InterPro" id="IPR000792">
    <property type="entry name" value="Tscrpt_reg_LuxR_C"/>
</dbReference>
<dbReference type="Gene3D" id="1.25.40.10">
    <property type="entry name" value="Tetratricopeptide repeat domain"/>
    <property type="match status" value="1"/>
</dbReference>
<evidence type="ECO:0000256" key="4">
    <source>
        <dbReference type="SAM" id="MobiDB-lite"/>
    </source>
</evidence>
<dbReference type="EMBL" id="QWEE01000064">
    <property type="protein sequence ID" value="RII92854.1"/>
    <property type="molecule type" value="Genomic_DNA"/>
</dbReference>
<keyword evidence="7" id="KW-1185">Reference proteome</keyword>
<dbReference type="Pfam" id="PF00196">
    <property type="entry name" value="GerE"/>
    <property type="match status" value="1"/>
</dbReference>
<dbReference type="CDD" id="cd06170">
    <property type="entry name" value="LuxR_C_like"/>
    <property type="match status" value="1"/>
</dbReference>
<comment type="caution">
    <text evidence="6">The sequence shown here is derived from an EMBL/GenBank/DDBJ whole genome shotgun (WGS) entry which is preliminary data.</text>
</comment>
<dbReference type="RefSeq" id="WP_119372793.1">
    <property type="nucleotide sequence ID" value="NZ_CP040792.1"/>
</dbReference>
<keyword evidence="3" id="KW-0804">Transcription</keyword>
<evidence type="ECO:0000259" key="5">
    <source>
        <dbReference type="PROSITE" id="PS50043"/>
    </source>
</evidence>
<evidence type="ECO:0000256" key="1">
    <source>
        <dbReference type="ARBA" id="ARBA00023015"/>
    </source>
</evidence>
<dbReference type="PANTHER" id="PTHR44688:SF16">
    <property type="entry name" value="DNA-BINDING TRANSCRIPTIONAL ACTIVATOR DEVR_DOSR"/>
    <property type="match status" value="1"/>
</dbReference>
<dbReference type="Proteomes" id="UP000265355">
    <property type="component" value="Unassembled WGS sequence"/>
</dbReference>
<name>A0ABX9N9J3_9MICO</name>